<organism evidence="2 3">
    <name type="scientific">Azorhizobium oxalatiphilum</name>
    <dbReference type="NCBI Taxonomy" id="980631"/>
    <lineage>
        <taxon>Bacteria</taxon>
        <taxon>Pseudomonadati</taxon>
        <taxon>Pseudomonadota</taxon>
        <taxon>Alphaproteobacteria</taxon>
        <taxon>Hyphomicrobiales</taxon>
        <taxon>Xanthobacteraceae</taxon>
        <taxon>Azorhizobium</taxon>
    </lineage>
</organism>
<sequence>MAIQPPSDLVLDVMQAADPSRAQKVASNLQRLSAQSSAASGVFDTMVAGADNAFAGAAGGLAYASSSVTALHNMTTLARRPGAEQMPGVEASASVGKDNPARKFEAMVLSTFVESMLPSKADHVYGSGYAGGVWRSMLAQKIGDQVAQAGGIGIAKQIATRHPDLAVSGANNAHVQALQSAIATQAAQAAAASAGGGRGADASEPKLPDVAI</sequence>
<reference evidence="2" key="1">
    <citation type="journal article" date="2014" name="Int. J. Syst. Evol. Microbiol.">
        <title>Complete genome sequence of Corynebacterium casei LMG S-19264T (=DSM 44701T), isolated from a smear-ripened cheese.</title>
        <authorList>
            <consortium name="US DOE Joint Genome Institute (JGI-PGF)"/>
            <person name="Walter F."/>
            <person name="Albersmeier A."/>
            <person name="Kalinowski J."/>
            <person name="Ruckert C."/>
        </authorList>
    </citation>
    <scope>NUCLEOTIDE SEQUENCE</scope>
    <source>
        <strain evidence="2">CCM 7897</strain>
    </source>
</reference>
<dbReference type="InterPro" id="IPR019301">
    <property type="entry name" value="Flagellar_prot_FlgJ_N"/>
</dbReference>
<protein>
    <recommendedName>
        <fullName evidence="1">Flagellar protein FlgJ N-terminal domain-containing protein</fullName>
    </recommendedName>
</protein>
<gene>
    <name evidence="2" type="ORF">GCM10007301_04090</name>
</gene>
<dbReference type="EMBL" id="BMCT01000001">
    <property type="protein sequence ID" value="GGF47963.1"/>
    <property type="molecule type" value="Genomic_DNA"/>
</dbReference>
<dbReference type="Pfam" id="PF10135">
    <property type="entry name" value="Rod-binding"/>
    <property type="match status" value="1"/>
</dbReference>
<keyword evidence="3" id="KW-1185">Reference proteome</keyword>
<accession>A0A917BJL4</accession>
<comment type="caution">
    <text evidence="2">The sequence shown here is derived from an EMBL/GenBank/DDBJ whole genome shotgun (WGS) entry which is preliminary data.</text>
</comment>
<dbReference type="Proteomes" id="UP000606044">
    <property type="component" value="Unassembled WGS sequence"/>
</dbReference>
<evidence type="ECO:0000313" key="2">
    <source>
        <dbReference type="EMBL" id="GGF47963.1"/>
    </source>
</evidence>
<evidence type="ECO:0000259" key="1">
    <source>
        <dbReference type="Pfam" id="PF10135"/>
    </source>
</evidence>
<dbReference type="RefSeq" id="WP_188574933.1">
    <property type="nucleotide sequence ID" value="NZ_BMCT01000001.1"/>
</dbReference>
<evidence type="ECO:0000313" key="3">
    <source>
        <dbReference type="Proteomes" id="UP000606044"/>
    </source>
</evidence>
<name>A0A917BJL4_9HYPH</name>
<feature type="domain" description="Flagellar protein FlgJ N-terminal" evidence="1">
    <location>
        <begin position="120"/>
        <end position="159"/>
    </location>
</feature>
<reference evidence="2" key="2">
    <citation type="submission" date="2020-09" db="EMBL/GenBank/DDBJ databases">
        <authorList>
            <person name="Sun Q."/>
            <person name="Sedlacek I."/>
        </authorList>
    </citation>
    <scope>NUCLEOTIDE SEQUENCE</scope>
    <source>
        <strain evidence="2">CCM 7897</strain>
    </source>
</reference>
<proteinExistence type="predicted"/>
<dbReference type="AlphaFoldDB" id="A0A917BJL4"/>